<dbReference type="NCBIfam" id="NF005510">
    <property type="entry name" value="PRK07121.1-3"/>
    <property type="match status" value="1"/>
</dbReference>
<keyword evidence="2" id="KW-0285">Flavoprotein</keyword>
<evidence type="ECO:0000256" key="4">
    <source>
        <dbReference type="ARBA" id="ARBA00023002"/>
    </source>
</evidence>
<dbReference type="SUPFAM" id="SSF51905">
    <property type="entry name" value="FAD/NAD(P)-binding domain"/>
    <property type="match status" value="1"/>
</dbReference>
<reference evidence="6" key="1">
    <citation type="submission" date="2019-02" db="EMBL/GenBank/DDBJ databases">
        <authorList>
            <person name="Li S.-H."/>
        </authorList>
    </citation>
    <scope>NUCLEOTIDE SEQUENCE</scope>
    <source>
        <strain evidence="6">IMCC14734</strain>
    </source>
</reference>
<accession>A0ABT3TAJ0</accession>
<dbReference type="InterPro" id="IPR050315">
    <property type="entry name" value="FAD-oxidoreductase_2"/>
</dbReference>
<evidence type="ECO:0000259" key="5">
    <source>
        <dbReference type="Pfam" id="PF00890"/>
    </source>
</evidence>
<dbReference type="SUPFAM" id="SSF56425">
    <property type="entry name" value="Succinate dehydrogenase/fumarate reductase flavoprotein, catalytic domain"/>
    <property type="match status" value="1"/>
</dbReference>
<dbReference type="Proteomes" id="UP001143362">
    <property type="component" value="Unassembled WGS sequence"/>
</dbReference>
<dbReference type="Pfam" id="PF00890">
    <property type="entry name" value="FAD_binding_2"/>
    <property type="match status" value="1"/>
</dbReference>
<feature type="domain" description="FAD-dependent oxidoreductase 2 FAD-binding" evidence="5">
    <location>
        <begin position="24"/>
        <end position="459"/>
    </location>
</feature>
<sequence>MSSKVSPSRPLRRESVESWHLETDVLIVGLGAAGASAAITARDAGAEVVVVEAASAGGGTTALAGGQIYFGGGTPTQKACGIEDRLEDMFQYLMLASGPSADEARVREYVDNNLAHFDWLVEQGLEFKPEYVKAKLNNTHGDEGLIYSGNETCYPYDEQARPAPRGHKGKAKGEGGGALLMDTLIASAERKGAWVLYEARALTSIVDEQGRVVGLVVRIDGEERCIHARGGVVLCAGGFIMNREMLAQHAPRLLLSNFPLGNPNDTGMGIRIGQGAGGCAINMHEGFVSLPFYPPSCMVEGILVNGKGQRVVAEDVYHGRLGEEMFAAPDEKFYMVIDSRNFEAMEKPPLGGYSVAAVGETIEELEAELALPPGMLAHTLAFFNEHAAAGQDPLFHKRPPYLKPLDQPPYAAFDFSMGGGAWFPAFTFGGLDTSLDGEVLNAEGEAIAGLFAAGRTTCGLPRWGAGYASGMSIGDATYFGRKAGAAAAGC</sequence>
<dbReference type="InterPro" id="IPR003953">
    <property type="entry name" value="FAD-dep_OxRdtase_2_FAD-bd"/>
</dbReference>
<evidence type="ECO:0000256" key="1">
    <source>
        <dbReference type="ARBA" id="ARBA00001974"/>
    </source>
</evidence>
<dbReference type="InterPro" id="IPR036188">
    <property type="entry name" value="FAD/NAD-bd_sf"/>
</dbReference>
<proteinExistence type="predicted"/>
<protein>
    <submittedName>
        <fullName evidence="6">FAD-dependent oxidoreductase</fullName>
    </submittedName>
</protein>
<gene>
    <name evidence="6" type="ORF">EYC98_00350</name>
</gene>
<dbReference type="RefSeq" id="WP_279243313.1">
    <property type="nucleotide sequence ID" value="NZ_SHNN01000001.1"/>
</dbReference>
<comment type="caution">
    <text evidence="6">The sequence shown here is derived from an EMBL/GenBank/DDBJ whole genome shotgun (WGS) entry which is preliminary data.</text>
</comment>
<dbReference type="EMBL" id="SHNN01000001">
    <property type="protein sequence ID" value="MCX2979311.1"/>
    <property type="molecule type" value="Genomic_DNA"/>
</dbReference>
<evidence type="ECO:0000313" key="7">
    <source>
        <dbReference type="Proteomes" id="UP001143362"/>
    </source>
</evidence>
<dbReference type="Gene3D" id="3.50.50.60">
    <property type="entry name" value="FAD/NAD(P)-binding domain"/>
    <property type="match status" value="1"/>
</dbReference>
<name>A0ABT3TAJ0_9GAMM</name>
<keyword evidence="4" id="KW-0560">Oxidoreductase</keyword>
<keyword evidence="3" id="KW-0274">FAD</keyword>
<evidence type="ECO:0000313" key="6">
    <source>
        <dbReference type="EMBL" id="MCX2979311.1"/>
    </source>
</evidence>
<dbReference type="InterPro" id="IPR027477">
    <property type="entry name" value="Succ_DH/fumarate_Rdtase_cat_sf"/>
</dbReference>
<organism evidence="6 7">
    <name type="scientific">Candidatus Litorirhabdus singularis</name>
    <dbReference type="NCBI Taxonomy" id="2518993"/>
    <lineage>
        <taxon>Bacteria</taxon>
        <taxon>Pseudomonadati</taxon>
        <taxon>Pseudomonadota</taxon>
        <taxon>Gammaproteobacteria</taxon>
        <taxon>Cellvibrionales</taxon>
        <taxon>Halieaceae</taxon>
        <taxon>Candidatus Litorirhabdus</taxon>
    </lineage>
</organism>
<comment type="cofactor">
    <cofactor evidence="1">
        <name>FAD</name>
        <dbReference type="ChEBI" id="CHEBI:57692"/>
    </cofactor>
</comment>
<dbReference type="PANTHER" id="PTHR43400">
    <property type="entry name" value="FUMARATE REDUCTASE"/>
    <property type="match status" value="1"/>
</dbReference>
<evidence type="ECO:0000256" key="2">
    <source>
        <dbReference type="ARBA" id="ARBA00022630"/>
    </source>
</evidence>
<keyword evidence="7" id="KW-1185">Reference proteome</keyword>
<dbReference type="Gene3D" id="3.90.700.10">
    <property type="entry name" value="Succinate dehydrogenase/fumarate reductase flavoprotein, catalytic domain"/>
    <property type="match status" value="1"/>
</dbReference>
<dbReference type="PANTHER" id="PTHR43400:SF10">
    <property type="entry name" value="3-OXOSTEROID 1-DEHYDROGENASE"/>
    <property type="match status" value="1"/>
</dbReference>
<evidence type="ECO:0000256" key="3">
    <source>
        <dbReference type="ARBA" id="ARBA00022827"/>
    </source>
</evidence>